<evidence type="ECO:0000313" key="3">
    <source>
        <dbReference type="Proteomes" id="UP001066276"/>
    </source>
</evidence>
<dbReference type="Proteomes" id="UP001066276">
    <property type="component" value="Chromosome 7"/>
</dbReference>
<gene>
    <name evidence="2" type="ORF">NDU88_011675</name>
</gene>
<protein>
    <submittedName>
        <fullName evidence="2">Uncharacterized protein</fullName>
    </submittedName>
</protein>
<sequence>NGLSLKTVDGEGPHPRIPRRQQYLHQGPRCRAENGLSLKTVDGEGPHPRIPRR</sequence>
<accession>A0AAV7PZF8</accession>
<feature type="region of interest" description="Disordered" evidence="1">
    <location>
        <begin position="1"/>
        <end position="53"/>
    </location>
</feature>
<organism evidence="2 3">
    <name type="scientific">Pleurodeles waltl</name>
    <name type="common">Iberian ribbed newt</name>
    <dbReference type="NCBI Taxonomy" id="8319"/>
    <lineage>
        <taxon>Eukaryota</taxon>
        <taxon>Metazoa</taxon>
        <taxon>Chordata</taxon>
        <taxon>Craniata</taxon>
        <taxon>Vertebrata</taxon>
        <taxon>Euteleostomi</taxon>
        <taxon>Amphibia</taxon>
        <taxon>Batrachia</taxon>
        <taxon>Caudata</taxon>
        <taxon>Salamandroidea</taxon>
        <taxon>Salamandridae</taxon>
        <taxon>Pleurodelinae</taxon>
        <taxon>Pleurodeles</taxon>
    </lineage>
</organism>
<evidence type="ECO:0000313" key="2">
    <source>
        <dbReference type="EMBL" id="KAJ1133380.1"/>
    </source>
</evidence>
<comment type="caution">
    <text evidence="2">The sequence shown here is derived from an EMBL/GenBank/DDBJ whole genome shotgun (WGS) entry which is preliminary data.</text>
</comment>
<keyword evidence="3" id="KW-1185">Reference proteome</keyword>
<evidence type="ECO:0000256" key="1">
    <source>
        <dbReference type="SAM" id="MobiDB-lite"/>
    </source>
</evidence>
<name>A0AAV7PZF8_PLEWA</name>
<dbReference type="AlphaFoldDB" id="A0AAV7PZF8"/>
<feature type="non-terminal residue" evidence="2">
    <location>
        <position position="1"/>
    </location>
</feature>
<reference evidence="2" key="1">
    <citation type="journal article" date="2022" name="bioRxiv">
        <title>Sequencing and chromosome-scale assembly of the giantPleurodeles waltlgenome.</title>
        <authorList>
            <person name="Brown T."/>
            <person name="Elewa A."/>
            <person name="Iarovenko S."/>
            <person name="Subramanian E."/>
            <person name="Araus A.J."/>
            <person name="Petzold A."/>
            <person name="Susuki M."/>
            <person name="Suzuki K.-i.T."/>
            <person name="Hayashi T."/>
            <person name="Toyoda A."/>
            <person name="Oliveira C."/>
            <person name="Osipova E."/>
            <person name="Leigh N.D."/>
            <person name="Simon A."/>
            <person name="Yun M.H."/>
        </authorList>
    </citation>
    <scope>NUCLEOTIDE SEQUENCE</scope>
    <source>
        <strain evidence="2">20211129_DDA</strain>
        <tissue evidence="2">Liver</tissue>
    </source>
</reference>
<proteinExistence type="predicted"/>
<dbReference type="EMBL" id="JANPWB010000011">
    <property type="protein sequence ID" value="KAJ1133380.1"/>
    <property type="molecule type" value="Genomic_DNA"/>
</dbReference>
<feature type="non-terminal residue" evidence="2">
    <location>
        <position position="53"/>
    </location>
</feature>